<dbReference type="EMBL" id="JBIRGQ010000008">
    <property type="protein sequence ID" value="MFH8550778.1"/>
    <property type="molecule type" value="Genomic_DNA"/>
</dbReference>
<dbReference type="SUPFAM" id="SSF53448">
    <property type="entry name" value="Nucleotide-diphospho-sugar transferases"/>
    <property type="match status" value="1"/>
</dbReference>
<evidence type="ECO:0000256" key="1">
    <source>
        <dbReference type="ARBA" id="ARBA00006739"/>
    </source>
</evidence>
<dbReference type="CDD" id="cd06423">
    <property type="entry name" value="CESA_like"/>
    <property type="match status" value="1"/>
</dbReference>
<keyword evidence="6" id="KW-1185">Reference proteome</keyword>
<name>A0ABW7R0H2_9ACTN</name>
<dbReference type="RefSeq" id="WP_397717395.1">
    <property type="nucleotide sequence ID" value="NZ_JBIRGN010000008.1"/>
</dbReference>
<gene>
    <name evidence="5" type="ORF">ACH4F9_37885</name>
</gene>
<dbReference type="InterPro" id="IPR029044">
    <property type="entry name" value="Nucleotide-diphossugar_trans"/>
</dbReference>
<dbReference type="GO" id="GO:0016757">
    <property type="term" value="F:glycosyltransferase activity"/>
    <property type="evidence" value="ECO:0007669"/>
    <property type="project" value="UniProtKB-KW"/>
</dbReference>
<keyword evidence="3 5" id="KW-0808">Transferase</keyword>
<keyword evidence="4" id="KW-0812">Transmembrane</keyword>
<evidence type="ECO:0000256" key="3">
    <source>
        <dbReference type="ARBA" id="ARBA00022679"/>
    </source>
</evidence>
<keyword evidence="4" id="KW-1133">Transmembrane helix</keyword>
<reference evidence="5 6" key="1">
    <citation type="submission" date="2024-10" db="EMBL/GenBank/DDBJ databases">
        <title>The Natural Products Discovery Center: Release of the First 8490 Sequenced Strains for Exploring Actinobacteria Biosynthetic Diversity.</title>
        <authorList>
            <person name="Kalkreuter E."/>
            <person name="Kautsar S.A."/>
            <person name="Yang D."/>
            <person name="Bader C.D."/>
            <person name="Teijaro C.N."/>
            <person name="Fluegel L."/>
            <person name="Davis C.M."/>
            <person name="Simpson J.R."/>
            <person name="Lauterbach L."/>
            <person name="Steele A.D."/>
            <person name="Gui C."/>
            <person name="Meng S."/>
            <person name="Li G."/>
            <person name="Viehrig K."/>
            <person name="Ye F."/>
            <person name="Su P."/>
            <person name="Kiefer A.F."/>
            <person name="Nichols A."/>
            <person name="Cepeda A.J."/>
            <person name="Yan W."/>
            <person name="Fan B."/>
            <person name="Jiang Y."/>
            <person name="Adhikari A."/>
            <person name="Zheng C.-J."/>
            <person name="Schuster L."/>
            <person name="Cowan T.M."/>
            <person name="Smanski M.J."/>
            <person name="Chevrette M.G."/>
            <person name="De Carvalho L.P.S."/>
            <person name="Shen B."/>
        </authorList>
    </citation>
    <scope>NUCLEOTIDE SEQUENCE [LARGE SCALE GENOMIC DNA]</scope>
    <source>
        <strain evidence="5 6">NPDC017990</strain>
    </source>
</reference>
<dbReference type="PANTHER" id="PTHR43630">
    <property type="entry name" value="POLY-BETA-1,6-N-ACETYL-D-GLUCOSAMINE SYNTHASE"/>
    <property type="match status" value="1"/>
</dbReference>
<feature type="transmembrane region" description="Helical" evidence="4">
    <location>
        <begin position="276"/>
        <end position="297"/>
    </location>
</feature>
<evidence type="ECO:0000256" key="2">
    <source>
        <dbReference type="ARBA" id="ARBA00022676"/>
    </source>
</evidence>
<evidence type="ECO:0000313" key="6">
    <source>
        <dbReference type="Proteomes" id="UP001610818"/>
    </source>
</evidence>
<dbReference type="Proteomes" id="UP001610818">
    <property type="component" value="Unassembled WGS sequence"/>
</dbReference>
<sequence length="368" mass="40746">MSTTPTLRSRPRHARPAWSAPRIVVLIPAHDEEDRLPAAIAALHAQTRRPDTVTVIADNCTDRTARVAADAGALVLLTSGNTDKKAGALNQGLNFLMPTLREHDLVLVQDADTVIGPEFLAHASTALHGRAGAVGGIFYGDTGGGLLGTLQRIEFHRYAREISRRKYRADVLTGTATLFRVATLQHLKEARRDGRLPGGDSYYCPASLTEDDEITKAVRTLGYRTLSPAGCAVTTEVMPSLGKLWHQRVRWQRGALENLRLYGLTPVTWPYFLRQIAMGLSVLALLLYLVFTVWMVIRGVPAISPLWVAVGTLFIAEKIVTARGAGIRCQLLAATLVVELVYDLFQHAVYLRCLYDFTRRRQERWLIT</sequence>
<comment type="caution">
    <text evidence="5">The sequence shown here is derived from an EMBL/GenBank/DDBJ whole genome shotgun (WGS) entry which is preliminary data.</text>
</comment>
<keyword evidence="2 5" id="KW-0328">Glycosyltransferase</keyword>
<keyword evidence="4" id="KW-0472">Membrane</keyword>
<evidence type="ECO:0000313" key="5">
    <source>
        <dbReference type="EMBL" id="MFH8550778.1"/>
    </source>
</evidence>
<dbReference type="PANTHER" id="PTHR43630:SF1">
    <property type="entry name" value="POLY-BETA-1,6-N-ACETYL-D-GLUCOSAMINE SYNTHASE"/>
    <property type="match status" value="1"/>
</dbReference>
<dbReference type="Gene3D" id="3.90.550.10">
    <property type="entry name" value="Spore Coat Polysaccharide Biosynthesis Protein SpsA, Chain A"/>
    <property type="match status" value="1"/>
</dbReference>
<accession>A0ABW7R0H2</accession>
<organism evidence="5 6">
    <name type="scientific">Streptomyces longisporoflavus</name>
    <dbReference type="NCBI Taxonomy" id="28044"/>
    <lineage>
        <taxon>Bacteria</taxon>
        <taxon>Bacillati</taxon>
        <taxon>Actinomycetota</taxon>
        <taxon>Actinomycetes</taxon>
        <taxon>Kitasatosporales</taxon>
        <taxon>Streptomycetaceae</taxon>
        <taxon>Streptomyces</taxon>
    </lineage>
</organism>
<dbReference type="Pfam" id="PF13641">
    <property type="entry name" value="Glyco_tranf_2_3"/>
    <property type="match status" value="1"/>
</dbReference>
<comment type="similarity">
    <text evidence="1">Belongs to the glycosyltransferase 2 family.</text>
</comment>
<proteinExistence type="inferred from homology"/>
<protein>
    <submittedName>
        <fullName evidence="5">Glycosyltransferase family 2 protein</fullName>
        <ecNumber evidence="5">2.4.-.-</ecNumber>
    </submittedName>
</protein>
<dbReference type="EC" id="2.4.-.-" evidence="5"/>
<evidence type="ECO:0000256" key="4">
    <source>
        <dbReference type="SAM" id="Phobius"/>
    </source>
</evidence>